<keyword evidence="1" id="KW-0812">Transmembrane</keyword>
<dbReference type="Pfam" id="PF06197">
    <property type="entry name" value="DUF998"/>
    <property type="match status" value="1"/>
</dbReference>
<dbReference type="EMBL" id="JACDUR010000003">
    <property type="protein sequence ID" value="MBA2892183.1"/>
    <property type="molecule type" value="Genomic_DNA"/>
</dbReference>
<gene>
    <name evidence="2" type="ORF">HNR30_003524</name>
</gene>
<keyword evidence="1" id="KW-0472">Membrane</keyword>
<feature type="transmembrane region" description="Helical" evidence="1">
    <location>
        <begin position="184"/>
        <end position="201"/>
    </location>
</feature>
<dbReference type="RefSeq" id="WP_181610896.1">
    <property type="nucleotide sequence ID" value="NZ_BAABAM010000002.1"/>
</dbReference>
<feature type="transmembrane region" description="Helical" evidence="1">
    <location>
        <begin position="119"/>
        <end position="140"/>
    </location>
</feature>
<feature type="transmembrane region" description="Helical" evidence="1">
    <location>
        <begin position="49"/>
        <end position="69"/>
    </location>
</feature>
<feature type="transmembrane region" description="Helical" evidence="1">
    <location>
        <begin position="152"/>
        <end position="172"/>
    </location>
</feature>
<name>A0A7W0CJ90_9ACTN</name>
<dbReference type="InterPro" id="IPR009339">
    <property type="entry name" value="DUF998"/>
</dbReference>
<dbReference type="AlphaFoldDB" id="A0A7W0CJ90"/>
<sequence length="215" mass="22692">MTTTLRPLAHLAYLGLGLTAGMTVLGHVGADSRLSAIGSTISDFAAADFTGPVSVGIFLCVAASLALYGGLHKIGAPLTRWTRTLFLTWCGSLFVTAAVPTDDPFTMIELSTAGYVHRYSSALAFVALMAFTWFFGRAMRADGPWKDLAGRVRWMTLAAAGSGAAMVATTYVGDRFLIGLIERGMAAFAVGSLIVVALRVLKLAERPAPRLALAF</sequence>
<comment type="caution">
    <text evidence="2">The sequence shown here is derived from an EMBL/GenBank/DDBJ whole genome shotgun (WGS) entry which is preliminary data.</text>
</comment>
<protein>
    <recommendedName>
        <fullName evidence="4">DUF998 domain-containing protein</fullName>
    </recommendedName>
</protein>
<evidence type="ECO:0000256" key="1">
    <source>
        <dbReference type="SAM" id="Phobius"/>
    </source>
</evidence>
<proteinExistence type="predicted"/>
<feature type="transmembrane region" description="Helical" evidence="1">
    <location>
        <begin position="12"/>
        <end position="29"/>
    </location>
</feature>
<keyword evidence="1" id="KW-1133">Transmembrane helix</keyword>
<feature type="transmembrane region" description="Helical" evidence="1">
    <location>
        <begin position="81"/>
        <end position="99"/>
    </location>
</feature>
<organism evidence="2 3">
    <name type="scientific">Nonomuraea soli</name>
    <dbReference type="NCBI Taxonomy" id="1032476"/>
    <lineage>
        <taxon>Bacteria</taxon>
        <taxon>Bacillati</taxon>
        <taxon>Actinomycetota</taxon>
        <taxon>Actinomycetes</taxon>
        <taxon>Streptosporangiales</taxon>
        <taxon>Streptosporangiaceae</taxon>
        <taxon>Nonomuraea</taxon>
    </lineage>
</organism>
<evidence type="ECO:0008006" key="4">
    <source>
        <dbReference type="Google" id="ProtNLM"/>
    </source>
</evidence>
<evidence type="ECO:0000313" key="3">
    <source>
        <dbReference type="Proteomes" id="UP000530928"/>
    </source>
</evidence>
<dbReference type="Proteomes" id="UP000530928">
    <property type="component" value="Unassembled WGS sequence"/>
</dbReference>
<evidence type="ECO:0000313" key="2">
    <source>
        <dbReference type="EMBL" id="MBA2892183.1"/>
    </source>
</evidence>
<keyword evidence="3" id="KW-1185">Reference proteome</keyword>
<accession>A0A7W0CJ90</accession>
<reference evidence="2 3" key="1">
    <citation type="submission" date="2020-07" db="EMBL/GenBank/DDBJ databases">
        <title>Genomic Encyclopedia of Type Strains, Phase IV (KMG-IV): sequencing the most valuable type-strain genomes for metagenomic binning, comparative biology and taxonomic classification.</title>
        <authorList>
            <person name="Goeker M."/>
        </authorList>
    </citation>
    <scope>NUCLEOTIDE SEQUENCE [LARGE SCALE GENOMIC DNA]</scope>
    <source>
        <strain evidence="2 3">DSM 45533</strain>
    </source>
</reference>